<evidence type="ECO:0000313" key="4">
    <source>
        <dbReference type="Proteomes" id="UP000656804"/>
    </source>
</evidence>
<dbReference type="PANTHER" id="PTHR11091">
    <property type="entry name" value="OXIDOREDUCTASE-RELATED"/>
    <property type="match status" value="1"/>
</dbReference>
<accession>A0A930Y8I9</accession>
<comment type="caution">
    <text evidence="3">The sequence shown here is derived from an EMBL/GenBank/DDBJ whole genome shotgun (WGS) entry which is preliminary data.</text>
</comment>
<evidence type="ECO:0000313" key="3">
    <source>
        <dbReference type="EMBL" id="MBF4163147.1"/>
    </source>
</evidence>
<organism evidence="3 4">
    <name type="scientific">Nocardioides acrostichi</name>
    <dbReference type="NCBI Taxonomy" id="2784339"/>
    <lineage>
        <taxon>Bacteria</taxon>
        <taxon>Bacillati</taxon>
        <taxon>Actinomycetota</taxon>
        <taxon>Actinomycetes</taxon>
        <taxon>Propionibacteriales</taxon>
        <taxon>Nocardioidaceae</taxon>
        <taxon>Nocardioides</taxon>
    </lineage>
</organism>
<dbReference type="InterPro" id="IPR036111">
    <property type="entry name" value="Mal/L-sulfo/L-lacto_DH-like_sf"/>
</dbReference>
<dbReference type="Pfam" id="PF02615">
    <property type="entry name" value="Ldh_2"/>
    <property type="match status" value="1"/>
</dbReference>
<dbReference type="PANTHER" id="PTHR11091:SF0">
    <property type="entry name" value="MALATE DEHYDROGENASE"/>
    <property type="match status" value="1"/>
</dbReference>
<dbReference type="InterPro" id="IPR043143">
    <property type="entry name" value="Mal/L-sulf/L-lact_DH-like_NADP"/>
</dbReference>
<evidence type="ECO:0000256" key="1">
    <source>
        <dbReference type="ARBA" id="ARBA00006056"/>
    </source>
</evidence>
<dbReference type="Proteomes" id="UP000656804">
    <property type="component" value="Unassembled WGS sequence"/>
</dbReference>
<name>A0A930Y8I9_9ACTN</name>
<dbReference type="GO" id="GO:0016491">
    <property type="term" value="F:oxidoreductase activity"/>
    <property type="evidence" value="ECO:0007669"/>
    <property type="project" value="UniProtKB-KW"/>
</dbReference>
<keyword evidence="2" id="KW-0560">Oxidoreductase</keyword>
<dbReference type="Gene3D" id="3.30.1370.60">
    <property type="entry name" value="Hypothetical oxidoreductase yiak, domain 2"/>
    <property type="match status" value="1"/>
</dbReference>
<comment type="similarity">
    <text evidence="1">Belongs to the LDH2/MDH2 oxidoreductase family.</text>
</comment>
<evidence type="ECO:0000256" key="2">
    <source>
        <dbReference type="ARBA" id="ARBA00023002"/>
    </source>
</evidence>
<sequence>MIRVSHQEWVRVCSQILSARGMPSDDAASMARLMVDSDAAGHESHGLWRLPQYIDDIERGLVNVSARPTIEEDRGAWVRIHGDHGFGHLVLAYARDLAISRARRFGVSAVAVRRSAFAGRLADFCEVASTENAMIVVVANDAGGGQAVAPHGGSEARLSTNPIAAGIPRVGAPLVIDMATSVVASGRLGEHGDRGEAVPEHWRTSAGALRPAGGPKGYALALIVEALAGGLTRAGTVRRDPGVEDQGALVIAFDLGDPTSAADFKEDVEGFLEWVLSSRPEHPDAPVLLPGQRATRTREERLRSGIPVTASTFDRIARLCDLYDVPAAQTMP</sequence>
<dbReference type="InterPro" id="IPR003767">
    <property type="entry name" value="Malate/L-lactate_DH-like"/>
</dbReference>
<reference evidence="3" key="1">
    <citation type="submission" date="2020-11" db="EMBL/GenBank/DDBJ databases">
        <title>Nocardioides sp. CBS4Y-1, whole genome shotgun sequence.</title>
        <authorList>
            <person name="Tuo L."/>
        </authorList>
    </citation>
    <scope>NUCLEOTIDE SEQUENCE</scope>
    <source>
        <strain evidence="3">CBS4Y-1</strain>
    </source>
</reference>
<dbReference type="SUPFAM" id="SSF89733">
    <property type="entry name" value="L-sulfolactate dehydrogenase-like"/>
    <property type="match status" value="1"/>
</dbReference>
<proteinExistence type="inferred from homology"/>
<dbReference type="EMBL" id="JADIVZ010000009">
    <property type="protein sequence ID" value="MBF4163147.1"/>
    <property type="molecule type" value="Genomic_DNA"/>
</dbReference>
<keyword evidence="4" id="KW-1185">Reference proteome</keyword>
<dbReference type="RefSeq" id="WP_194504398.1">
    <property type="nucleotide sequence ID" value="NZ_JADIVZ010000009.1"/>
</dbReference>
<gene>
    <name evidence="3" type="ORF">ISG29_15740</name>
</gene>
<protein>
    <submittedName>
        <fullName evidence="3">Ldh family oxidoreductase</fullName>
    </submittedName>
</protein>
<dbReference type="InterPro" id="IPR043144">
    <property type="entry name" value="Mal/L-sulf/L-lact_DH-like_ah"/>
</dbReference>
<dbReference type="Gene3D" id="1.10.1530.10">
    <property type="match status" value="1"/>
</dbReference>
<dbReference type="AlphaFoldDB" id="A0A930Y8I9"/>